<dbReference type="Proteomes" id="UP000183994">
    <property type="component" value="Unassembled WGS sequence"/>
</dbReference>
<name>A0A1M6V6D3_9BACT</name>
<organism evidence="2 3">
    <name type="scientific">Desulfatibacillum alkenivorans DSM 16219</name>
    <dbReference type="NCBI Taxonomy" id="1121393"/>
    <lineage>
        <taxon>Bacteria</taxon>
        <taxon>Pseudomonadati</taxon>
        <taxon>Thermodesulfobacteriota</taxon>
        <taxon>Desulfobacteria</taxon>
        <taxon>Desulfobacterales</taxon>
        <taxon>Desulfatibacillaceae</taxon>
        <taxon>Desulfatibacillum</taxon>
    </lineage>
</organism>
<sequence>MPNDTARKGRWVKTDPRIFVLDVCIFQGPMTEAFMEKNPSICRTIEMRGDQALEELHFAIFKAFNRKEEHMYEFQLNGEGPMDPKADRYVLPTEHDMDYGGGKPAGTVLQAVGSLDLKKDDIFGYWFDFGDDWFHQINVLEIKPKPGRGKYPRITDRIGASPPQYTDWD</sequence>
<dbReference type="SUPFAM" id="SSF159941">
    <property type="entry name" value="MM3350-like"/>
    <property type="match status" value="1"/>
</dbReference>
<feature type="domain" description="Plasmid pRiA4b Orf3-like" evidence="1">
    <location>
        <begin position="36"/>
        <end position="164"/>
    </location>
</feature>
<keyword evidence="3" id="KW-1185">Reference proteome</keyword>
<reference evidence="3" key="1">
    <citation type="submission" date="2016-11" db="EMBL/GenBank/DDBJ databases">
        <authorList>
            <person name="Varghese N."/>
            <person name="Submissions S."/>
        </authorList>
    </citation>
    <scope>NUCLEOTIDE SEQUENCE [LARGE SCALE GENOMIC DNA]</scope>
    <source>
        <strain evidence="3">DSM 16219</strain>
    </source>
</reference>
<gene>
    <name evidence="2" type="ORF">SAMN02745216_04051</name>
</gene>
<protein>
    <submittedName>
        <fullName evidence="2">PRiA4b ORF-3-like protein</fullName>
    </submittedName>
</protein>
<dbReference type="EMBL" id="FQZU01000033">
    <property type="protein sequence ID" value="SHK77022.1"/>
    <property type="molecule type" value="Genomic_DNA"/>
</dbReference>
<dbReference type="InterPro" id="IPR024047">
    <property type="entry name" value="MM3350-like_sf"/>
</dbReference>
<dbReference type="AlphaFoldDB" id="A0A1M6V6D3"/>
<dbReference type="RefSeq" id="WP_073478079.1">
    <property type="nucleotide sequence ID" value="NZ_FQZU01000033.1"/>
</dbReference>
<accession>A0A1M6V6D3</accession>
<dbReference type="InterPro" id="IPR012912">
    <property type="entry name" value="Plasmid_pRiA4b_Orf3-like"/>
</dbReference>
<dbReference type="STRING" id="1121393.SAMN02745216_04051"/>
<proteinExistence type="predicted"/>
<evidence type="ECO:0000313" key="2">
    <source>
        <dbReference type="EMBL" id="SHK77022.1"/>
    </source>
</evidence>
<dbReference type="Gene3D" id="3.10.290.30">
    <property type="entry name" value="MM3350-like"/>
    <property type="match status" value="1"/>
</dbReference>
<evidence type="ECO:0000313" key="3">
    <source>
        <dbReference type="Proteomes" id="UP000183994"/>
    </source>
</evidence>
<evidence type="ECO:0000259" key="1">
    <source>
        <dbReference type="Pfam" id="PF07929"/>
    </source>
</evidence>
<dbReference type="Pfam" id="PF07929">
    <property type="entry name" value="PRiA4_ORF3"/>
    <property type="match status" value="1"/>
</dbReference>